<dbReference type="InterPro" id="IPR036890">
    <property type="entry name" value="HATPase_C_sf"/>
</dbReference>
<dbReference type="Gene3D" id="3.30.565.10">
    <property type="entry name" value="Histidine kinase-like ATPase, C-terminal domain"/>
    <property type="match status" value="1"/>
</dbReference>
<dbReference type="EMBL" id="BMFK01000001">
    <property type="protein sequence ID" value="GGE70826.1"/>
    <property type="molecule type" value="Genomic_DNA"/>
</dbReference>
<reference evidence="11" key="2">
    <citation type="submission" date="2020-09" db="EMBL/GenBank/DDBJ databases">
        <authorList>
            <person name="Sun Q."/>
            <person name="Zhou Y."/>
        </authorList>
    </citation>
    <scope>NUCLEOTIDE SEQUENCE</scope>
    <source>
        <strain evidence="11">CGMCC 1.12698</strain>
    </source>
</reference>
<dbReference type="GO" id="GO:0005524">
    <property type="term" value="F:ATP binding"/>
    <property type="evidence" value="ECO:0007669"/>
    <property type="project" value="UniProtKB-KW"/>
</dbReference>
<dbReference type="Gene3D" id="1.10.287.130">
    <property type="match status" value="1"/>
</dbReference>
<dbReference type="GO" id="GO:0000155">
    <property type="term" value="F:phosphorelay sensor kinase activity"/>
    <property type="evidence" value="ECO:0007669"/>
    <property type="project" value="InterPro"/>
</dbReference>
<dbReference type="EC" id="2.7.13.3" evidence="2"/>
<evidence type="ECO:0000256" key="5">
    <source>
        <dbReference type="ARBA" id="ARBA00022741"/>
    </source>
</evidence>
<keyword evidence="7" id="KW-0067">ATP-binding</keyword>
<keyword evidence="9" id="KW-0472">Membrane</keyword>
<feature type="domain" description="Histidine kinase" evidence="10">
    <location>
        <begin position="210"/>
        <end position="417"/>
    </location>
</feature>
<dbReference type="GO" id="GO:0071555">
    <property type="term" value="P:cell wall organization"/>
    <property type="evidence" value="ECO:0007669"/>
    <property type="project" value="InterPro"/>
</dbReference>
<keyword evidence="8" id="KW-0902">Two-component regulatory system</keyword>
<evidence type="ECO:0000256" key="8">
    <source>
        <dbReference type="ARBA" id="ARBA00023012"/>
    </source>
</evidence>
<keyword evidence="3" id="KW-0597">Phosphoprotein</keyword>
<dbReference type="InterPro" id="IPR005467">
    <property type="entry name" value="His_kinase_dom"/>
</dbReference>
<evidence type="ECO:0000256" key="2">
    <source>
        <dbReference type="ARBA" id="ARBA00012438"/>
    </source>
</evidence>
<dbReference type="AlphaFoldDB" id="A0A917ASI3"/>
<accession>A0A917ASI3</accession>
<keyword evidence="5" id="KW-0547">Nucleotide-binding</keyword>
<keyword evidence="9" id="KW-0812">Transmembrane</keyword>
<dbReference type="InterPro" id="IPR004358">
    <property type="entry name" value="Sig_transdc_His_kin-like_C"/>
</dbReference>
<dbReference type="InterPro" id="IPR003594">
    <property type="entry name" value="HATPase_dom"/>
</dbReference>
<comment type="caution">
    <text evidence="11">The sequence shown here is derived from an EMBL/GenBank/DDBJ whole genome shotgun (WGS) entry which is preliminary data.</text>
</comment>
<evidence type="ECO:0000256" key="7">
    <source>
        <dbReference type="ARBA" id="ARBA00022840"/>
    </source>
</evidence>
<dbReference type="Pfam" id="PF02518">
    <property type="entry name" value="HATPase_c"/>
    <property type="match status" value="1"/>
</dbReference>
<feature type="transmembrane region" description="Helical" evidence="9">
    <location>
        <begin position="70"/>
        <end position="91"/>
    </location>
</feature>
<organism evidence="11 12">
    <name type="scientific">Priestia taiwanensis</name>
    <dbReference type="NCBI Taxonomy" id="1347902"/>
    <lineage>
        <taxon>Bacteria</taxon>
        <taxon>Bacillati</taxon>
        <taxon>Bacillota</taxon>
        <taxon>Bacilli</taxon>
        <taxon>Bacillales</taxon>
        <taxon>Bacillaceae</taxon>
        <taxon>Priestia</taxon>
    </lineage>
</organism>
<comment type="catalytic activity">
    <reaction evidence="1">
        <text>ATP + protein L-histidine = ADP + protein N-phospho-L-histidine.</text>
        <dbReference type="EC" id="2.7.13.3"/>
    </reaction>
</comment>
<dbReference type="GO" id="GO:0005886">
    <property type="term" value="C:plasma membrane"/>
    <property type="evidence" value="ECO:0007669"/>
    <property type="project" value="UniProtKB-SubCell"/>
</dbReference>
<dbReference type="PROSITE" id="PS50109">
    <property type="entry name" value="HIS_KIN"/>
    <property type="match status" value="1"/>
</dbReference>
<dbReference type="Pfam" id="PF00512">
    <property type="entry name" value="HisKA"/>
    <property type="match status" value="1"/>
</dbReference>
<dbReference type="PANTHER" id="PTHR43065:SF46">
    <property type="entry name" value="C4-DICARBOXYLATE TRANSPORT SENSOR PROTEIN DCTB"/>
    <property type="match status" value="1"/>
</dbReference>
<dbReference type="SUPFAM" id="SSF55874">
    <property type="entry name" value="ATPase domain of HSP90 chaperone/DNA topoisomerase II/histidine kinase"/>
    <property type="match status" value="1"/>
</dbReference>
<evidence type="ECO:0000313" key="11">
    <source>
        <dbReference type="EMBL" id="GGE70826.1"/>
    </source>
</evidence>
<dbReference type="SMART" id="SM00388">
    <property type="entry name" value="HisKA"/>
    <property type="match status" value="1"/>
</dbReference>
<keyword evidence="12" id="KW-1185">Reference proteome</keyword>
<dbReference type="PRINTS" id="PR00344">
    <property type="entry name" value="BCTRLSENSOR"/>
</dbReference>
<dbReference type="InterPro" id="IPR003661">
    <property type="entry name" value="HisK_dim/P_dom"/>
</dbReference>
<dbReference type="CDD" id="cd00082">
    <property type="entry name" value="HisKA"/>
    <property type="match status" value="1"/>
</dbReference>
<evidence type="ECO:0000259" key="10">
    <source>
        <dbReference type="PROSITE" id="PS50109"/>
    </source>
</evidence>
<keyword evidence="9" id="KW-1133">Transmembrane helix</keyword>
<evidence type="ECO:0000313" key="12">
    <source>
        <dbReference type="Proteomes" id="UP000605259"/>
    </source>
</evidence>
<proteinExistence type="predicted"/>
<keyword evidence="4" id="KW-0808">Transferase</keyword>
<feature type="transmembrane region" description="Helical" evidence="9">
    <location>
        <begin position="133"/>
        <end position="152"/>
    </location>
</feature>
<feature type="transmembrane region" description="Helical" evidence="9">
    <location>
        <begin position="103"/>
        <end position="124"/>
    </location>
</feature>
<sequence length="418" mass="47483">MKELIMNLLLNILFIMVSVLLYYSFWLQQERKLSSLKVPLHVVYCLITTVLCIFFSTTIEEGIRLNLQHILILVTIFFSGRLAGGILFLFMNIVHLFVGGNDAIASVLATTIIYISSILIYTYFQRMRIIQQVLVSVFITFFSAFICLSLFLDKEETYHARYELIVFYLFEALGTALIMYLIMVLKSQNEFQKRLIHVEKFQLISEMAASISHEIRNPLTATKGFLQLLEGDDICPEKRKIYIQFALEGIAQADEVITNYLTFAKPTIEEIEELHIQQELHKTINLITPLANMSNVSIQFASIDEELYIDGEKQKLNQCFLNLLKNCIEAMPTGGALKIHVGKKLNDAYITIADNGVGMTDEQVRQLGAPFYSTKEKGTGLGMMVVFSILKAMSARLNIASKKNEGTTFTLVFPLKDV</sequence>
<keyword evidence="6 11" id="KW-0418">Kinase</keyword>
<dbReference type="SUPFAM" id="SSF47384">
    <property type="entry name" value="Homodimeric domain of signal transducing histidine kinase"/>
    <property type="match status" value="1"/>
</dbReference>
<feature type="transmembrane region" description="Helical" evidence="9">
    <location>
        <begin position="164"/>
        <end position="185"/>
    </location>
</feature>
<feature type="transmembrane region" description="Helical" evidence="9">
    <location>
        <begin position="7"/>
        <end position="26"/>
    </location>
</feature>
<dbReference type="PANTHER" id="PTHR43065">
    <property type="entry name" value="SENSOR HISTIDINE KINASE"/>
    <property type="match status" value="1"/>
</dbReference>
<evidence type="ECO:0000256" key="6">
    <source>
        <dbReference type="ARBA" id="ARBA00022777"/>
    </source>
</evidence>
<dbReference type="InterPro" id="IPR036097">
    <property type="entry name" value="HisK_dim/P_sf"/>
</dbReference>
<evidence type="ECO:0000256" key="9">
    <source>
        <dbReference type="SAM" id="Phobius"/>
    </source>
</evidence>
<feature type="transmembrane region" description="Helical" evidence="9">
    <location>
        <begin position="38"/>
        <end position="58"/>
    </location>
</feature>
<dbReference type="SMART" id="SM00387">
    <property type="entry name" value="HATPase_c"/>
    <property type="match status" value="1"/>
</dbReference>
<protein>
    <recommendedName>
        <fullName evidence="2">histidine kinase</fullName>
        <ecNumber evidence="2">2.7.13.3</ecNumber>
    </recommendedName>
</protein>
<reference evidence="11" key="1">
    <citation type="journal article" date="2014" name="Int. J. Syst. Evol. Microbiol.">
        <title>Complete genome sequence of Corynebacterium casei LMG S-19264T (=DSM 44701T), isolated from a smear-ripened cheese.</title>
        <authorList>
            <consortium name="US DOE Joint Genome Institute (JGI-PGF)"/>
            <person name="Walter F."/>
            <person name="Albersmeier A."/>
            <person name="Kalinowski J."/>
            <person name="Ruckert C."/>
        </authorList>
    </citation>
    <scope>NUCLEOTIDE SEQUENCE</scope>
    <source>
        <strain evidence="11">CGMCC 1.12698</strain>
    </source>
</reference>
<evidence type="ECO:0000256" key="3">
    <source>
        <dbReference type="ARBA" id="ARBA00022553"/>
    </source>
</evidence>
<name>A0A917ASI3_9BACI</name>
<evidence type="ECO:0000256" key="1">
    <source>
        <dbReference type="ARBA" id="ARBA00000085"/>
    </source>
</evidence>
<dbReference type="CDD" id="cd00075">
    <property type="entry name" value="HATPase"/>
    <property type="match status" value="1"/>
</dbReference>
<dbReference type="Proteomes" id="UP000605259">
    <property type="component" value="Unassembled WGS sequence"/>
</dbReference>
<gene>
    <name evidence="11" type="primary">kinB</name>
    <name evidence="11" type="ORF">GCM10007140_20860</name>
</gene>
<evidence type="ECO:0000256" key="4">
    <source>
        <dbReference type="ARBA" id="ARBA00022679"/>
    </source>
</evidence>